<dbReference type="SMART" id="SM00387">
    <property type="entry name" value="HATPase_c"/>
    <property type="match status" value="1"/>
</dbReference>
<dbReference type="Pfam" id="PF25487">
    <property type="entry name" value="ETR1_N"/>
    <property type="match status" value="1"/>
</dbReference>
<dbReference type="Gene3D" id="3.30.565.10">
    <property type="entry name" value="Histidine kinase-like ATPase, C-terminal domain"/>
    <property type="match status" value="1"/>
</dbReference>
<dbReference type="InterPro" id="IPR005467">
    <property type="entry name" value="His_kinase_dom"/>
</dbReference>
<evidence type="ECO:0000256" key="2">
    <source>
        <dbReference type="ARBA" id="ARBA00012438"/>
    </source>
</evidence>
<dbReference type="Pfam" id="PF02518">
    <property type="entry name" value="HATPase_c"/>
    <property type="match status" value="1"/>
</dbReference>
<dbReference type="PRINTS" id="PR00344">
    <property type="entry name" value="BCTRLSENSOR"/>
</dbReference>
<evidence type="ECO:0000313" key="9">
    <source>
        <dbReference type="EMBL" id="NQE33342.1"/>
    </source>
</evidence>
<keyword evidence="9" id="KW-0808">Transferase</keyword>
<feature type="domain" description="Histidine kinase" evidence="8">
    <location>
        <begin position="218"/>
        <end position="475"/>
    </location>
</feature>
<dbReference type="SUPFAM" id="SSF55874">
    <property type="entry name" value="ATPase domain of HSP90 chaperone/DNA topoisomerase II/histidine kinase"/>
    <property type="match status" value="1"/>
</dbReference>
<dbReference type="InterPro" id="IPR003594">
    <property type="entry name" value="HATPase_dom"/>
</dbReference>
<feature type="transmembrane region" description="Helical" evidence="7">
    <location>
        <begin position="20"/>
        <end position="40"/>
    </location>
</feature>
<feature type="coiled-coil region" evidence="6">
    <location>
        <begin position="115"/>
        <end position="142"/>
    </location>
</feature>
<dbReference type="GO" id="GO:0004673">
    <property type="term" value="F:protein histidine kinase activity"/>
    <property type="evidence" value="ECO:0007669"/>
    <property type="project" value="UniProtKB-EC"/>
</dbReference>
<comment type="caution">
    <text evidence="9">The sequence shown here is derived from an EMBL/GenBank/DDBJ whole genome shotgun (WGS) entry which is preliminary data.</text>
</comment>
<dbReference type="SUPFAM" id="SSF47384">
    <property type="entry name" value="Homodimeric domain of signal transducing histidine kinase"/>
    <property type="match status" value="1"/>
</dbReference>
<name>A0ABX2CSH2_9CYAN</name>
<dbReference type="InterPro" id="IPR058544">
    <property type="entry name" value="ETR1_N"/>
</dbReference>
<comment type="catalytic activity">
    <reaction evidence="1">
        <text>ATP + protein L-histidine = ADP + protein N-phospho-L-histidine.</text>
        <dbReference type="EC" id="2.7.13.3"/>
    </reaction>
</comment>
<keyword evidence="7" id="KW-1133">Transmembrane helix</keyword>
<feature type="transmembrane region" description="Helical" evidence="7">
    <location>
        <begin position="86"/>
        <end position="109"/>
    </location>
</feature>
<evidence type="ECO:0000256" key="6">
    <source>
        <dbReference type="SAM" id="Coils"/>
    </source>
</evidence>
<evidence type="ECO:0000259" key="8">
    <source>
        <dbReference type="PROSITE" id="PS50109"/>
    </source>
</evidence>
<dbReference type="Gene3D" id="1.10.287.130">
    <property type="match status" value="1"/>
</dbReference>
<dbReference type="RefSeq" id="WP_172186022.1">
    <property type="nucleotide sequence ID" value="NZ_CAWPPK010000035.1"/>
</dbReference>
<keyword evidence="6" id="KW-0175">Coiled coil</keyword>
<accession>A0ABX2CSH2</accession>
<dbReference type="CDD" id="cd00082">
    <property type="entry name" value="HisKA"/>
    <property type="match status" value="1"/>
</dbReference>
<dbReference type="InterPro" id="IPR003661">
    <property type="entry name" value="HisK_dim/P_dom"/>
</dbReference>
<feature type="coiled-coil region" evidence="6">
    <location>
        <begin position="179"/>
        <end position="209"/>
    </location>
</feature>
<dbReference type="Proteomes" id="UP000702425">
    <property type="component" value="Unassembled WGS sequence"/>
</dbReference>
<dbReference type="EMBL" id="SRRZ01000013">
    <property type="protein sequence ID" value="NQE33342.1"/>
    <property type="molecule type" value="Genomic_DNA"/>
</dbReference>
<evidence type="ECO:0000256" key="5">
    <source>
        <dbReference type="ARBA" id="ARBA00023012"/>
    </source>
</evidence>
<protein>
    <recommendedName>
        <fullName evidence="2">histidine kinase</fullName>
        <ecNumber evidence="2">2.7.13.3</ecNumber>
    </recommendedName>
</protein>
<reference evidence="9 10" key="1">
    <citation type="journal article" date="2020" name="Sci. Rep.">
        <title>A novel cyanobacterial geosmin producer, revising GeoA distribution and dispersion patterns in Bacteria.</title>
        <authorList>
            <person name="Churro C."/>
            <person name="Semedo-Aguiar A.P."/>
            <person name="Silva A.D."/>
            <person name="Pereira-Leal J.B."/>
            <person name="Leite R.B."/>
        </authorList>
    </citation>
    <scope>NUCLEOTIDE SEQUENCE [LARGE SCALE GENOMIC DNA]</scope>
    <source>
        <strain evidence="9 10">IPMA8</strain>
    </source>
</reference>
<evidence type="ECO:0000313" key="10">
    <source>
        <dbReference type="Proteomes" id="UP000702425"/>
    </source>
</evidence>
<evidence type="ECO:0000256" key="1">
    <source>
        <dbReference type="ARBA" id="ARBA00000085"/>
    </source>
</evidence>
<dbReference type="InterPro" id="IPR036890">
    <property type="entry name" value="HATPase_C_sf"/>
</dbReference>
<organism evidence="9 10">
    <name type="scientific">Microcoleus asticus IPMA8</name>
    <dbReference type="NCBI Taxonomy" id="2563858"/>
    <lineage>
        <taxon>Bacteria</taxon>
        <taxon>Bacillati</taxon>
        <taxon>Cyanobacteriota</taxon>
        <taxon>Cyanophyceae</taxon>
        <taxon>Oscillatoriophycideae</taxon>
        <taxon>Oscillatoriales</taxon>
        <taxon>Microcoleaceae</taxon>
        <taxon>Microcoleus</taxon>
        <taxon>Microcoleus asticus</taxon>
    </lineage>
</organism>
<gene>
    <name evidence="9" type="primary">dctB_2</name>
    <name evidence="9" type="ORF">E5S67_01061</name>
</gene>
<keyword evidence="7" id="KW-0812">Transmembrane</keyword>
<proteinExistence type="predicted"/>
<evidence type="ECO:0000256" key="7">
    <source>
        <dbReference type="SAM" id="Phobius"/>
    </source>
</evidence>
<sequence length="490" mass="54563">MLGLAITSVLVNSEIPSWNWLQIIIVVSYYAIPTMLVYALYKGRDIPFQWMFLVFGAFFVTCGTIHVIETWYVWFPESLVSEFMKAITAFVAGSSVLLLLTLMPFALALPSPAKLEAANLALENEIAERRKAEAALAELAEVLEQRVKARTAKLSRANASLSKEILERKAAKRALLQSEFQLREKAQELELALQQLQETQAQLVHTEKLSALGELTAGIAHEINNPINFIGANIAYARNYVEDLLRLVNLYDKYYPNPVAEIQEEIEKVELNFLREDLPKLLCSMKVGTDRICVIISSMRNFSRLDTDGMSFASIHEGIDSTLLILQHRLKANGKSPDIQLIKEYGDLPLVECYAGQLNQVFMNIISNAIDVLRDTSNSPVLNSQRSIPSIQISTEVAEGDRAIIRISDNGPGMTEEVKDKIFNHFFTTKPAGKGTGLGLSISSQIVREKHCGCLECLSGLGEGTEFIISLPITQKRLETSRLVEMPEAV</sequence>
<dbReference type="InterPro" id="IPR004358">
    <property type="entry name" value="Sig_transdc_His_kin-like_C"/>
</dbReference>
<dbReference type="PROSITE" id="PS50109">
    <property type="entry name" value="HIS_KIN"/>
    <property type="match status" value="1"/>
</dbReference>
<dbReference type="EC" id="2.7.13.3" evidence="2"/>
<keyword evidence="3" id="KW-0597">Phosphoprotein</keyword>
<keyword evidence="10" id="KW-1185">Reference proteome</keyword>
<keyword evidence="4" id="KW-0418">Kinase</keyword>
<keyword evidence="7" id="KW-0472">Membrane</keyword>
<evidence type="ECO:0000256" key="3">
    <source>
        <dbReference type="ARBA" id="ARBA00022553"/>
    </source>
</evidence>
<dbReference type="PANTHER" id="PTHR43065:SF50">
    <property type="entry name" value="HISTIDINE KINASE"/>
    <property type="match status" value="1"/>
</dbReference>
<dbReference type="PANTHER" id="PTHR43065">
    <property type="entry name" value="SENSOR HISTIDINE KINASE"/>
    <property type="match status" value="1"/>
</dbReference>
<feature type="transmembrane region" description="Helical" evidence="7">
    <location>
        <begin position="52"/>
        <end position="74"/>
    </location>
</feature>
<keyword evidence="5" id="KW-0902">Two-component regulatory system</keyword>
<evidence type="ECO:0000256" key="4">
    <source>
        <dbReference type="ARBA" id="ARBA00022777"/>
    </source>
</evidence>
<dbReference type="InterPro" id="IPR036097">
    <property type="entry name" value="HisK_dim/P_sf"/>
</dbReference>